<evidence type="ECO:0007829" key="5">
    <source>
        <dbReference type="ProteomicsDB" id="F4HSR6"/>
    </source>
</evidence>
<keyword evidence="3" id="KW-1185">Reference proteome</keyword>
<dbReference type="KEGG" id="ath:AT1G20290"/>
<dbReference type="TAIR" id="AT1G20290"/>
<name>F4HSR6_ARATH</name>
<sequence>MGDFGQSLLNVERSRVAMVKKDEVHSYNEREEEYVSLKNLIPSRYPVGTQTPQFEHKPKSSKRRYVKVKEPLFDPETSARISWREVSVDDDQEQEHDQFKWKHVYSHIGSAEEKDGAVAIWLHSLNQRNYPDLRSNECKRNEVIVYKKIGEASEENIHEEKITVKENTNGNAELFVVDKVNDETSEGTIMEERTTLEEKATGNDGSIIAFSPETVTEQARLIPSSFHQEVPDMKLLLAADDKINRLTLISGTKETISVYTLVGNPKWTFRKNENPKWALDKRIKNVSMEGSMFELWNVVAYDGKRLVVREMKDIIEGVVHVYDMEANSWRVLCSTKWVNPSDSDFYKFTPSMVHVGEGEIIAYNDRRILDLTAIMELINTTK</sequence>
<dbReference type="PaxDb" id="3702-AT1G20290.1"/>
<gene>
    <name evidence="1 2" type="ordered locus">At1g20290</name>
    <name evidence="2" type="ORF">F14O10.11</name>
    <name evidence="2" type="ORF">F14O10_11</name>
</gene>
<dbReference type="EMBL" id="CP002684">
    <property type="protein sequence ID" value="AEE29958.1"/>
    <property type="molecule type" value="Genomic_DNA"/>
</dbReference>
<dbReference type="RefSeq" id="NP_173454.2">
    <property type="nucleotide sequence ID" value="NM_101880.2"/>
</dbReference>
<reference evidence="3" key="2">
    <citation type="journal article" date="2017" name="Plant J.">
        <title>Araport11: a complete reannotation of the Arabidopsis thaliana reference genome.</title>
        <authorList>
            <person name="Cheng C.Y."/>
            <person name="Krishnakumar V."/>
            <person name="Chan A.P."/>
            <person name="Thibaud-Nissen F."/>
            <person name="Schobel S."/>
            <person name="Town C.D."/>
        </authorList>
    </citation>
    <scope>GENOME REANNOTATION</scope>
    <source>
        <strain evidence="3">cv. Columbia</strain>
    </source>
</reference>
<dbReference type="HOGENOM" id="CLU_724325_0_0_1"/>
<dbReference type="GeneID" id="838617"/>
<dbReference type="InParanoid" id="F4HSR6"/>
<dbReference type="eggNOG" id="KOG2553">
    <property type="taxonomic scope" value="Eukaryota"/>
</dbReference>
<dbReference type="STRING" id="3702.F4HSR6"/>
<reference evidence="2 3" key="1">
    <citation type="journal article" date="2000" name="Nature">
        <title>Sequence and analysis of chromosome 1 of the plant Arabidopsis thaliana.</title>
        <authorList>
            <person name="Theologis A."/>
            <person name="Ecker J.R."/>
            <person name="Palm C.J."/>
            <person name="Federspiel N.A."/>
            <person name="Kaul S."/>
            <person name="White O."/>
            <person name="Alonso J."/>
            <person name="Altafi H."/>
            <person name="Araujo R."/>
            <person name="Bowman C.L."/>
            <person name="Brooks S.Y."/>
            <person name="Buehler E."/>
            <person name="Chan A."/>
            <person name="Chao Q."/>
            <person name="Chen H."/>
            <person name="Cheuk R.F."/>
            <person name="Chin C.W."/>
            <person name="Chung M.K."/>
            <person name="Conn L."/>
            <person name="Conway A.B."/>
            <person name="Conway A.R."/>
            <person name="Creasy T.H."/>
            <person name="Dewar K."/>
            <person name="Dunn P."/>
            <person name="Etgu P."/>
            <person name="Feldblyum T.V."/>
            <person name="Feng J."/>
            <person name="Fong B."/>
            <person name="Fujii C.Y."/>
            <person name="Gill J.E."/>
            <person name="Goldsmith A.D."/>
            <person name="Haas B."/>
            <person name="Hansen N.F."/>
            <person name="Hughes B."/>
            <person name="Huizar L."/>
            <person name="Hunter J.L."/>
            <person name="Jenkins J."/>
            <person name="Johnson-Hopson C."/>
            <person name="Khan S."/>
            <person name="Khaykin E."/>
            <person name="Kim C.J."/>
            <person name="Koo H.L."/>
            <person name="Kremenetskaia I."/>
            <person name="Kurtz D.B."/>
            <person name="Kwan A."/>
            <person name="Lam B."/>
            <person name="Langin-Hooper S."/>
            <person name="Lee A."/>
            <person name="Lee J.M."/>
            <person name="Lenz C.A."/>
            <person name="Li J.H."/>
            <person name="Li Y."/>
            <person name="Lin X."/>
            <person name="Liu S.X."/>
            <person name="Liu Z.A."/>
            <person name="Luros J.S."/>
            <person name="Maiti R."/>
            <person name="Marziali A."/>
            <person name="Militscher J."/>
            <person name="Miranda M."/>
            <person name="Nguyen M."/>
            <person name="Nierman W.C."/>
            <person name="Osborne B.I."/>
            <person name="Pai G."/>
            <person name="Peterson J."/>
            <person name="Pham P.K."/>
            <person name="Rizzo M."/>
            <person name="Rooney T."/>
            <person name="Rowley D."/>
            <person name="Sakano H."/>
            <person name="Salzberg S.L."/>
            <person name="Schwartz J.R."/>
            <person name="Shinn P."/>
            <person name="Southwick A.M."/>
            <person name="Sun H."/>
            <person name="Tallon L.J."/>
            <person name="Tambunga G."/>
            <person name="Toriumi M.J."/>
            <person name="Town C.D."/>
            <person name="Utterback T."/>
            <person name="Van Aken S."/>
            <person name="Vaysberg M."/>
            <person name="Vysotskaia V.S."/>
            <person name="Walker M."/>
            <person name="Wu D."/>
            <person name="Yu G."/>
            <person name="Fraser C.M."/>
            <person name="Venter J.C."/>
            <person name="Davis R.W."/>
        </authorList>
    </citation>
    <scope>NUCLEOTIDE SEQUENCE [LARGE SCALE GENOMIC DNA]</scope>
    <source>
        <strain evidence="3">cv. Columbia</strain>
    </source>
</reference>
<dbReference type="ExpressionAtlas" id="F4HSR6">
    <property type="expression patterns" value="baseline and differential"/>
</dbReference>
<keyword evidence="4 5" id="KW-1267">Proteomics identification</keyword>
<evidence type="ECO:0000313" key="3">
    <source>
        <dbReference type="Proteomes" id="UP000006548"/>
    </source>
</evidence>
<dbReference type="AlphaFoldDB" id="F4HSR6"/>
<dbReference type="Araport" id="AT1G20290"/>
<protein>
    <submittedName>
        <fullName evidence="2">SWI-SNF-related chromatin binding protein</fullName>
    </submittedName>
</protein>
<evidence type="ECO:0000313" key="2">
    <source>
        <dbReference type="EMBL" id="AEE29958.1"/>
    </source>
</evidence>
<proteinExistence type="evidence at protein level"/>
<dbReference type="Proteomes" id="UP000006548">
    <property type="component" value="Chromosome 1"/>
</dbReference>
<accession>F4HSR6</accession>
<dbReference type="iPTMnet" id="F4HSR6"/>
<dbReference type="ProteomicsDB" id="209973"/>
<evidence type="ECO:0007829" key="4">
    <source>
        <dbReference type="PeptideAtlas" id="F4HSR6"/>
    </source>
</evidence>
<evidence type="ECO:0000313" key="1">
    <source>
        <dbReference type="Araport" id="AT1G20290"/>
    </source>
</evidence>
<organism evidence="2 3">
    <name type="scientific">Arabidopsis thaliana</name>
    <name type="common">Mouse-ear cress</name>
    <dbReference type="NCBI Taxonomy" id="3702"/>
    <lineage>
        <taxon>Eukaryota</taxon>
        <taxon>Viridiplantae</taxon>
        <taxon>Streptophyta</taxon>
        <taxon>Embryophyta</taxon>
        <taxon>Tracheophyta</taxon>
        <taxon>Spermatophyta</taxon>
        <taxon>Magnoliopsida</taxon>
        <taxon>eudicotyledons</taxon>
        <taxon>Gunneridae</taxon>
        <taxon>Pentapetalae</taxon>
        <taxon>rosids</taxon>
        <taxon>malvids</taxon>
        <taxon>Brassicales</taxon>
        <taxon>Brassicaceae</taxon>
        <taxon>Camelineae</taxon>
        <taxon>Arabidopsis</taxon>
    </lineage>
</organism>